<reference evidence="2 3" key="2">
    <citation type="journal article" date="2008" name="Bioinformatics">
        <title>Assembly reconciliation.</title>
        <authorList>
            <person name="Zimin A.V."/>
            <person name="Smith D.R."/>
            <person name="Sutton G."/>
            <person name="Yorke J.A."/>
        </authorList>
    </citation>
    <scope>NUCLEOTIDE SEQUENCE [LARGE SCALE GENOMIC DNA]</scope>
    <source>
        <strain evidence="2 3">TSC#14021-0224.01</strain>
    </source>
</reference>
<accession>B3P493</accession>
<proteinExistence type="predicted"/>
<organism evidence="2 3">
    <name type="scientific">Drosophila erecta</name>
    <name type="common">Fruit fly</name>
    <dbReference type="NCBI Taxonomy" id="7220"/>
    <lineage>
        <taxon>Eukaryota</taxon>
        <taxon>Metazoa</taxon>
        <taxon>Ecdysozoa</taxon>
        <taxon>Arthropoda</taxon>
        <taxon>Hexapoda</taxon>
        <taxon>Insecta</taxon>
        <taxon>Pterygota</taxon>
        <taxon>Neoptera</taxon>
        <taxon>Endopterygota</taxon>
        <taxon>Diptera</taxon>
        <taxon>Brachycera</taxon>
        <taxon>Muscomorpha</taxon>
        <taxon>Ephydroidea</taxon>
        <taxon>Drosophilidae</taxon>
        <taxon>Drosophila</taxon>
        <taxon>Sophophora</taxon>
    </lineage>
</organism>
<evidence type="ECO:0000256" key="1">
    <source>
        <dbReference type="SAM" id="MobiDB-lite"/>
    </source>
</evidence>
<feature type="compositionally biased region" description="Acidic residues" evidence="1">
    <location>
        <begin position="68"/>
        <end position="77"/>
    </location>
</feature>
<feature type="region of interest" description="Disordered" evidence="1">
    <location>
        <begin position="48"/>
        <end position="80"/>
    </location>
</feature>
<gene>
    <name evidence="2" type="primary">Dere\GG17112</name>
    <name evidence="2" type="ORF">Dere_GG17112</name>
</gene>
<dbReference type="HOGENOM" id="CLU_1950996_0_0_1"/>
<name>B3P493_DROER</name>
<sequence>MGAGHAPLEESYLGQLATLCAKDSYLYLSRLQHCGLMTRLLMANVKSSSSSGAEVGVRREGEHKGQEEVEQGEEQEQEQVAVPAEAKIPISLFFTQRHSDNSILELCTLAQLMANWVRSSESIVFGRCC</sequence>
<dbReference type="Proteomes" id="UP000008711">
    <property type="component" value="Unassembled WGS sequence"/>
</dbReference>
<feature type="compositionally biased region" description="Basic and acidic residues" evidence="1">
    <location>
        <begin position="56"/>
        <end position="67"/>
    </location>
</feature>
<reference evidence="2 3" key="1">
    <citation type="journal article" date="2007" name="Nature">
        <title>Evolution of genes and genomes on the Drosophila phylogeny.</title>
        <authorList>
            <consortium name="Drosophila 12 Genomes Consortium"/>
            <person name="Clark A.G."/>
            <person name="Eisen M.B."/>
            <person name="Smith D.R."/>
            <person name="Bergman C.M."/>
            <person name="Oliver B."/>
            <person name="Markow T.A."/>
            <person name="Kaufman T.C."/>
            <person name="Kellis M."/>
            <person name="Gelbart W."/>
            <person name="Iyer V.N."/>
            <person name="Pollard D.A."/>
            <person name="Sackton T.B."/>
            <person name="Larracuente A.M."/>
            <person name="Singh N.D."/>
            <person name="Abad J.P."/>
            <person name="Abt D.N."/>
            <person name="Adryan B."/>
            <person name="Aguade M."/>
            <person name="Akashi H."/>
            <person name="Anderson W.W."/>
            <person name="Aquadro C.F."/>
            <person name="Ardell D.H."/>
            <person name="Arguello R."/>
            <person name="Artieri C.G."/>
            <person name="Barbash D.A."/>
            <person name="Barker D."/>
            <person name="Barsanti P."/>
            <person name="Batterham P."/>
            <person name="Batzoglou S."/>
            <person name="Begun D."/>
            <person name="Bhutkar A."/>
            <person name="Blanco E."/>
            <person name="Bosak S.A."/>
            <person name="Bradley R.K."/>
            <person name="Brand A.D."/>
            <person name="Brent M.R."/>
            <person name="Brooks A.N."/>
            <person name="Brown R.H."/>
            <person name="Butlin R.K."/>
            <person name="Caggese C."/>
            <person name="Calvi B.R."/>
            <person name="Bernardo de Carvalho A."/>
            <person name="Caspi A."/>
            <person name="Castrezana S."/>
            <person name="Celniker S.E."/>
            <person name="Chang J.L."/>
            <person name="Chapple C."/>
            <person name="Chatterji S."/>
            <person name="Chinwalla A."/>
            <person name="Civetta A."/>
            <person name="Clifton S.W."/>
            <person name="Comeron J.M."/>
            <person name="Costello J.C."/>
            <person name="Coyne J.A."/>
            <person name="Daub J."/>
            <person name="David R.G."/>
            <person name="Delcher A.L."/>
            <person name="Delehaunty K."/>
            <person name="Do C.B."/>
            <person name="Ebling H."/>
            <person name="Edwards K."/>
            <person name="Eickbush T."/>
            <person name="Evans J.D."/>
            <person name="Filipski A."/>
            <person name="Findeiss S."/>
            <person name="Freyhult E."/>
            <person name="Fulton L."/>
            <person name="Fulton R."/>
            <person name="Garcia A.C."/>
            <person name="Gardiner A."/>
            <person name="Garfield D.A."/>
            <person name="Garvin B.E."/>
            <person name="Gibson G."/>
            <person name="Gilbert D."/>
            <person name="Gnerre S."/>
            <person name="Godfrey J."/>
            <person name="Good R."/>
            <person name="Gotea V."/>
            <person name="Gravely B."/>
            <person name="Greenberg A.J."/>
            <person name="Griffiths-Jones S."/>
            <person name="Gross S."/>
            <person name="Guigo R."/>
            <person name="Gustafson E.A."/>
            <person name="Haerty W."/>
            <person name="Hahn M.W."/>
            <person name="Halligan D.L."/>
            <person name="Halpern A.L."/>
            <person name="Halter G.M."/>
            <person name="Han M.V."/>
            <person name="Heger A."/>
            <person name="Hillier L."/>
            <person name="Hinrichs A.S."/>
            <person name="Holmes I."/>
            <person name="Hoskins R.A."/>
            <person name="Hubisz M.J."/>
            <person name="Hultmark D."/>
            <person name="Huntley M.A."/>
            <person name="Jaffe D.B."/>
            <person name="Jagadeeshan S."/>
            <person name="Jeck W.R."/>
            <person name="Johnson J."/>
            <person name="Jones C.D."/>
            <person name="Jordan W.C."/>
            <person name="Karpen G.H."/>
            <person name="Kataoka E."/>
            <person name="Keightley P.D."/>
            <person name="Kheradpour P."/>
            <person name="Kirkness E.F."/>
            <person name="Koerich L.B."/>
            <person name="Kristiansen K."/>
            <person name="Kudrna D."/>
            <person name="Kulathinal R.J."/>
            <person name="Kumar S."/>
            <person name="Kwok R."/>
            <person name="Lander E."/>
            <person name="Langley C.H."/>
            <person name="Lapoint R."/>
            <person name="Lazzaro B.P."/>
            <person name="Lee S.J."/>
            <person name="Levesque L."/>
            <person name="Li R."/>
            <person name="Lin C.F."/>
            <person name="Lin M.F."/>
            <person name="Lindblad-Toh K."/>
            <person name="Llopart A."/>
            <person name="Long M."/>
            <person name="Low L."/>
            <person name="Lozovsky E."/>
            <person name="Lu J."/>
            <person name="Luo M."/>
            <person name="Machado C.A."/>
            <person name="Makalowski W."/>
            <person name="Marzo M."/>
            <person name="Matsuda M."/>
            <person name="Matzkin L."/>
            <person name="McAllister B."/>
            <person name="McBride C.S."/>
            <person name="McKernan B."/>
            <person name="McKernan K."/>
            <person name="Mendez-Lago M."/>
            <person name="Minx P."/>
            <person name="Mollenhauer M.U."/>
            <person name="Montooth K."/>
            <person name="Mount S.M."/>
            <person name="Mu X."/>
            <person name="Myers E."/>
            <person name="Negre B."/>
            <person name="Newfeld S."/>
            <person name="Nielsen R."/>
            <person name="Noor M.A."/>
            <person name="O'Grady P."/>
            <person name="Pachter L."/>
            <person name="Papaceit M."/>
            <person name="Parisi M.J."/>
            <person name="Parisi M."/>
            <person name="Parts L."/>
            <person name="Pedersen J.S."/>
            <person name="Pesole G."/>
            <person name="Phillippy A.M."/>
            <person name="Ponting C.P."/>
            <person name="Pop M."/>
            <person name="Porcelli D."/>
            <person name="Powell J.R."/>
            <person name="Prohaska S."/>
            <person name="Pruitt K."/>
            <person name="Puig M."/>
            <person name="Quesneville H."/>
            <person name="Ram K.R."/>
            <person name="Rand D."/>
            <person name="Rasmussen M.D."/>
            <person name="Reed L.K."/>
            <person name="Reenan R."/>
            <person name="Reily A."/>
            <person name="Remington K.A."/>
            <person name="Rieger T.T."/>
            <person name="Ritchie M.G."/>
            <person name="Robin C."/>
            <person name="Rogers Y.H."/>
            <person name="Rohde C."/>
            <person name="Rozas J."/>
            <person name="Rubenfield M.J."/>
            <person name="Ruiz A."/>
            <person name="Russo S."/>
            <person name="Salzberg S.L."/>
            <person name="Sanchez-Gracia A."/>
            <person name="Saranga D.J."/>
            <person name="Sato H."/>
            <person name="Schaeffer S.W."/>
            <person name="Schatz M.C."/>
            <person name="Schlenke T."/>
            <person name="Schwartz R."/>
            <person name="Segarra C."/>
            <person name="Singh R.S."/>
            <person name="Sirot L."/>
            <person name="Sirota M."/>
            <person name="Sisneros N.B."/>
            <person name="Smith C.D."/>
            <person name="Smith T.F."/>
            <person name="Spieth J."/>
            <person name="Stage D.E."/>
            <person name="Stark A."/>
            <person name="Stephan W."/>
            <person name="Strausberg R.L."/>
            <person name="Strempel S."/>
            <person name="Sturgill D."/>
            <person name="Sutton G."/>
            <person name="Sutton G.G."/>
            <person name="Tao W."/>
            <person name="Teichmann S."/>
            <person name="Tobari Y.N."/>
            <person name="Tomimura Y."/>
            <person name="Tsolas J.M."/>
            <person name="Valente V.L."/>
            <person name="Venter E."/>
            <person name="Venter J.C."/>
            <person name="Vicario S."/>
            <person name="Vieira F.G."/>
            <person name="Vilella A.J."/>
            <person name="Villasante A."/>
            <person name="Walenz B."/>
            <person name="Wang J."/>
            <person name="Wasserman M."/>
            <person name="Watts T."/>
            <person name="Wilson D."/>
            <person name="Wilson R.K."/>
            <person name="Wing R.A."/>
            <person name="Wolfner M.F."/>
            <person name="Wong A."/>
            <person name="Wong G.K."/>
            <person name="Wu C.I."/>
            <person name="Wu G."/>
            <person name="Yamamoto D."/>
            <person name="Yang H.P."/>
            <person name="Yang S.P."/>
            <person name="Yorke J.A."/>
            <person name="Yoshida K."/>
            <person name="Zdobnov E."/>
            <person name="Zhang P."/>
            <person name="Zhang Y."/>
            <person name="Zimin A.V."/>
            <person name="Baldwin J."/>
            <person name="Abdouelleil A."/>
            <person name="Abdulkadir J."/>
            <person name="Abebe A."/>
            <person name="Abera B."/>
            <person name="Abreu J."/>
            <person name="Acer S.C."/>
            <person name="Aftuck L."/>
            <person name="Alexander A."/>
            <person name="An P."/>
            <person name="Anderson E."/>
            <person name="Anderson S."/>
            <person name="Arachi H."/>
            <person name="Azer M."/>
            <person name="Bachantsang P."/>
            <person name="Barry A."/>
            <person name="Bayul T."/>
            <person name="Berlin A."/>
            <person name="Bessette D."/>
            <person name="Bloom T."/>
            <person name="Blye J."/>
            <person name="Boguslavskiy L."/>
            <person name="Bonnet C."/>
            <person name="Boukhgalter B."/>
            <person name="Bourzgui I."/>
            <person name="Brown A."/>
            <person name="Cahill P."/>
            <person name="Channer S."/>
            <person name="Cheshatsang Y."/>
            <person name="Chuda L."/>
            <person name="Citroen M."/>
            <person name="Collymore A."/>
            <person name="Cooke P."/>
            <person name="Costello M."/>
            <person name="D'Aco K."/>
            <person name="Daza R."/>
            <person name="De Haan G."/>
            <person name="DeGray S."/>
            <person name="DeMaso C."/>
            <person name="Dhargay N."/>
            <person name="Dooley K."/>
            <person name="Dooley E."/>
            <person name="Doricent M."/>
            <person name="Dorje P."/>
            <person name="Dorjee K."/>
            <person name="Dupes A."/>
            <person name="Elong R."/>
            <person name="Falk J."/>
            <person name="Farina A."/>
            <person name="Faro S."/>
            <person name="Ferguson D."/>
            <person name="Fisher S."/>
            <person name="Foley C.D."/>
            <person name="Franke A."/>
            <person name="Friedrich D."/>
            <person name="Gadbois L."/>
            <person name="Gearin G."/>
            <person name="Gearin C.R."/>
            <person name="Giannoukos G."/>
            <person name="Goode T."/>
            <person name="Graham J."/>
            <person name="Grandbois E."/>
            <person name="Grewal S."/>
            <person name="Gyaltsen K."/>
            <person name="Hafez N."/>
            <person name="Hagos B."/>
            <person name="Hall J."/>
            <person name="Henson C."/>
            <person name="Hollinger A."/>
            <person name="Honan T."/>
            <person name="Huard M.D."/>
            <person name="Hughes L."/>
            <person name="Hurhula B."/>
            <person name="Husby M.E."/>
            <person name="Kamat A."/>
            <person name="Kanga B."/>
            <person name="Kashin S."/>
            <person name="Khazanovich D."/>
            <person name="Kisner P."/>
            <person name="Lance K."/>
            <person name="Lara M."/>
            <person name="Lee W."/>
            <person name="Lennon N."/>
            <person name="Letendre F."/>
            <person name="LeVine R."/>
            <person name="Lipovsky A."/>
            <person name="Liu X."/>
            <person name="Liu J."/>
            <person name="Liu S."/>
            <person name="Lokyitsang T."/>
            <person name="Lokyitsang Y."/>
            <person name="Lubonja R."/>
            <person name="Lui A."/>
            <person name="MacDonald P."/>
            <person name="Magnisalis V."/>
            <person name="Maru K."/>
            <person name="Matthews C."/>
            <person name="McCusker W."/>
            <person name="McDonough S."/>
            <person name="Mehta T."/>
            <person name="Meldrim J."/>
            <person name="Meneus L."/>
            <person name="Mihai O."/>
            <person name="Mihalev A."/>
            <person name="Mihova T."/>
            <person name="Mittelman R."/>
            <person name="Mlenga V."/>
            <person name="Montmayeur A."/>
            <person name="Mulrain L."/>
            <person name="Navidi A."/>
            <person name="Naylor J."/>
            <person name="Negash T."/>
            <person name="Nguyen T."/>
            <person name="Nguyen N."/>
            <person name="Nicol R."/>
            <person name="Norbu C."/>
            <person name="Norbu N."/>
            <person name="Novod N."/>
            <person name="O'Neill B."/>
            <person name="Osman S."/>
            <person name="Markiewicz E."/>
            <person name="Oyono O.L."/>
            <person name="Patti C."/>
            <person name="Phunkhang P."/>
            <person name="Pierre F."/>
            <person name="Priest M."/>
            <person name="Raghuraman S."/>
            <person name="Rege F."/>
            <person name="Reyes R."/>
            <person name="Rise C."/>
            <person name="Rogov P."/>
            <person name="Ross K."/>
            <person name="Ryan E."/>
            <person name="Settipalli S."/>
            <person name="Shea T."/>
            <person name="Sherpa N."/>
            <person name="Shi L."/>
            <person name="Shih D."/>
            <person name="Sparrow T."/>
            <person name="Spaulding J."/>
            <person name="Stalker J."/>
            <person name="Stange-Thomann N."/>
            <person name="Stavropoulos S."/>
            <person name="Stone C."/>
            <person name="Strader C."/>
            <person name="Tesfaye S."/>
            <person name="Thomson T."/>
            <person name="Thoulutsang Y."/>
            <person name="Thoulutsang D."/>
            <person name="Topham K."/>
            <person name="Topping I."/>
            <person name="Tsamla T."/>
            <person name="Vassiliev H."/>
            <person name="Vo A."/>
            <person name="Wangchuk T."/>
            <person name="Wangdi T."/>
            <person name="Weiand M."/>
            <person name="Wilkinson J."/>
            <person name="Wilson A."/>
            <person name="Yadav S."/>
            <person name="Young G."/>
            <person name="Yu Q."/>
            <person name="Zembek L."/>
            <person name="Zhong D."/>
            <person name="Zimmer A."/>
            <person name="Zwirko Z."/>
            <person name="Jaffe D.B."/>
            <person name="Alvarez P."/>
            <person name="Brockman W."/>
            <person name="Butler J."/>
            <person name="Chin C."/>
            <person name="Gnerre S."/>
            <person name="Grabherr M."/>
            <person name="Kleber M."/>
            <person name="Mauceli E."/>
            <person name="MacCallum I."/>
        </authorList>
    </citation>
    <scope>NUCLEOTIDE SEQUENCE [LARGE SCALE GENOMIC DNA]</scope>
    <source>
        <strain evidence="2 3">TSC#14021-0224.01</strain>
    </source>
</reference>
<evidence type="ECO:0000313" key="3">
    <source>
        <dbReference type="Proteomes" id="UP000008711"/>
    </source>
</evidence>
<dbReference type="AlphaFoldDB" id="B3P493"/>
<evidence type="ECO:0000313" key="2">
    <source>
        <dbReference type="EMBL" id="EDV49338.1"/>
    </source>
</evidence>
<keyword evidence="3" id="KW-1185">Reference proteome</keyword>
<dbReference type="EMBL" id="CH954181">
    <property type="protein sequence ID" value="EDV49338.1"/>
    <property type="molecule type" value="Genomic_DNA"/>
</dbReference>
<protein>
    <submittedName>
        <fullName evidence="2">GG17112</fullName>
    </submittedName>
</protein>